<evidence type="ECO:0000313" key="3">
    <source>
        <dbReference type="Proteomes" id="UP000314982"/>
    </source>
</evidence>
<dbReference type="Ensembl" id="ENSHHUT00000003647.1">
    <property type="protein sequence ID" value="ENSHHUP00000003524.1"/>
    <property type="gene ID" value="ENSHHUG00000002232.1"/>
</dbReference>
<dbReference type="PANTHER" id="PTHR15512:SF2">
    <property type="match status" value="1"/>
</dbReference>
<dbReference type="GO" id="GO:0016233">
    <property type="term" value="P:telomere capping"/>
    <property type="evidence" value="ECO:0007669"/>
    <property type="project" value="InterPro"/>
</dbReference>
<reference evidence="3" key="1">
    <citation type="submission" date="2018-06" db="EMBL/GenBank/DDBJ databases">
        <title>Genome assembly of Danube salmon.</title>
        <authorList>
            <person name="Macqueen D.J."/>
            <person name="Gundappa M.K."/>
        </authorList>
    </citation>
    <scope>NUCLEOTIDE SEQUENCE [LARGE SCALE GENOMIC DNA]</scope>
</reference>
<dbReference type="InterPro" id="IPR029400">
    <property type="entry name" value="TINF2_N"/>
</dbReference>
<dbReference type="GO" id="GO:0070187">
    <property type="term" value="C:shelterin complex"/>
    <property type="evidence" value="ECO:0007669"/>
    <property type="project" value="InterPro"/>
</dbReference>
<dbReference type="GO" id="GO:0042162">
    <property type="term" value="F:telomeric DNA binding"/>
    <property type="evidence" value="ECO:0007669"/>
    <property type="project" value="TreeGrafter"/>
</dbReference>
<dbReference type="Ensembl" id="ENSHHUT00000003655.1">
    <property type="protein sequence ID" value="ENSHHUP00000003530.1"/>
    <property type="gene ID" value="ENSHHUG00000002232.1"/>
</dbReference>
<proteinExistence type="predicted"/>
<protein>
    <recommendedName>
        <fullName evidence="1">TERF1-interacting nuclear factor 2 N-terminal domain-containing protein</fullName>
    </recommendedName>
</protein>
<dbReference type="PANTHER" id="PTHR15512">
    <property type="entry name" value="TERF1-INTERACTING NUCLEAR FACTOR 2"/>
    <property type="match status" value="1"/>
</dbReference>
<dbReference type="CDD" id="cd11657">
    <property type="entry name" value="TIN2_N"/>
    <property type="match status" value="1"/>
</dbReference>
<accession>A0A4W5JZJ5</accession>
<organism evidence="2 3">
    <name type="scientific">Hucho hucho</name>
    <name type="common">huchen</name>
    <dbReference type="NCBI Taxonomy" id="62062"/>
    <lineage>
        <taxon>Eukaryota</taxon>
        <taxon>Metazoa</taxon>
        <taxon>Chordata</taxon>
        <taxon>Craniata</taxon>
        <taxon>Vertebrata</taxon>
        <taxon>Euteleostomi</taxon>
        <taxon>Actinopterygii</taxon>
        <taxon>Neopterygii</taxon>
        <taxon>Teleostei</taxon>
        <taxon>Protacanthopterygii</taxon>
        <taxon>Salmoniformes</taxon>
        <taxon>Salmonidae</taxon>
        <taxon>Salmoninae</taxon>
        <taxon>Hucho</taxon>
    </lineage>
</organism>
<name>A0A4W5JZJ5_9TELE</name>
<dbReference type="Ensembl" id="ENSHHUT00000003665.1">
    <property type="protein sequence ID" value="ENSHHUP00000003542.1"/>
    <property type="gene ID" value="ENSHHUG00000002232.1"/>
</dbReference>
<dbReference type="GO" id="GO:1904356">
    <property type="term" value="P:regulation of telomere maintenance via telomere lengthening"/>
    <property type="evidence" value="ECO:0007669"/>
    <property type="project" value="TreeGrafter"/>
</dbReference>
<keyword evidence="3" id="KW-1185">Reference proteome</keyword>
<evidence type="ECO:0000259" key="1">
    <source>
        <dbReference type="Pfam" id="PF14973"/>
    </source>
</evidence>
<dbReference type="Pfam" id="PF14973">
    <property type="entry name" value="TINF2_N"/>
    <property type="match status" value="1"/>
</dbReference>
<sequence length="166" mass="18869">MDKRVKKSTASTGPPLPLSSLRLLVSPLRLMYSFVWHVVNQRNVMHYGKVEEFVTVVTEAVPKLLSYKQRAQLILGLRARMILELFRKDPPNLLDIQRLLEKMNILGVRIFISCVEIPPHTSAQTQNTSVTQHTKTLLSIPVLDDYLKEVTFALWSGLKIAFSSVV</sequence>
<evidence type="ECO:0000313" key="2">
    <source>
        <dbReference type="Ensembl" id="ENSHHUP00000003530.1"/>
    </source>
</evidence>
<dbReference type="InterPro" id="IPR039098">
    <property type="entry name" value="TINF2"/>
</dbReference>
<feature type="domain" description="TERF1-interacting nuclear factor 2 N-terminal" evidence="1">
    <location>
        <begin position="36"/>
        <end position="142"/>
    </location>
</feature>
<reference evidence="2" key="2">
    <citation type="submission" date="2025-05" db="UniProtKB">
        <authorList>
            <consortium name="Ensembl"/>
        </authorList>
    </citation>
    <scope>IDENTIFICATION</scope>
</reference>
<dbReference type="AlphaFoldDB" id="A0A4W5JZJ5"/>
<dbReference type="Proteomes" id="UP000314982">
    <property type="component" value="Unassembled WGS sequence"/>
</dbReference>
<dbReference type="GeneTree" id="ENSGT00400000022326"/>
<dbReference type="STRING" id="62062.ENSHHUP00000003524"/>